<evidence type="ECO:0000313" key="2">
    <source>
        <dbReference type="EMBL" id="KKS03358.1"/>
    </source>
</evidence>
<keyword evidence="1" id="KW-0812">Transmembrane</keyword>
<organism evidence="2 3">
    <name type="scientific">candidate division WWE3 bacterium GW2011_GWC2_41_23</name>
    <dbReference type="NCBI Taxonomy" id="1619123"/>
    <lineage>
        <taxon>Bacteria</taxon>
        <taxon>Katanobacteria</taxon>
    </lineage>
</organism>
<evidence type="ECO:0000256" key="1">
    <source>
        <dbReference type="SAM" id="Phobius"/>
    </source>
</evidence>
<reference evidence="2 3" key="1">
    <citation type="journal article" date="2015" name="Nature">
        <title>rRNA introns, odd ribosomes, and small enigmatic genomes across a large radiation of phyla.</title>
        <authorList>
            <person name="Brown C.T."/>
            <person name="Hug L.A."/>
            <person name="Thomas B.C."/>
            <person name="Sharon I."/>
            <person name="Castelle C.J."/>
            <person name="Singh A."/>
            <person name="Wilkins M.J."/>
            <person name="Williams K.H."/>
            <person name="Banfield J.F."/>
        </authorList>
    </citation>
    <scope>NUCLEOTIDE SEQUENCE [LARGE SCALE GENOMIC DNA]</scope>
</reference>
<name>A0A0G0YSI5_UNCKA</name>
<dbReference type="AlphaFoldDB" id="A0A0G0YSI5"/>
<keyword evidence="1" id="KW-0472">Membrane</keyword>
<gene>
    <name evidence="2" type="ORF">UU55_C0003G0072</name>
</gene>
<comment type="caution">
    <text evidence="2">The sequence shown here is derived from an EMBL/GenBank/DDBJ whole genome shotgun (WGS) entry which is preliminary data.</text>
</comment>
<dbReference type="EMBL" id="LCBB01000003">
    <property type="protein sequence ID" value="KKS03358.1"/>
    <property type="molecule type" value="Genomic_DNA"/>
</dbReference>
<protein>
    <submittedName>
        <fullName evidence="2">Uncharacterized protein</fullName>
    </submittedName>
</protein>
<feature type="transmembrane region" description="Helical" evidence="1">
    <location>
        <begin position="12"/>
        <end position="38"/>
    </location>
</feature>
<keyword evidence="1" id="KW-1133">Transmembrane helix</keyword>
<accession>A0A0G0YSI5</accession>
<dbReference type="Proteomes" id="UP000033947">
    <property type="component" value="Unassembled WGS sequence"/>
</dbReference>
<dbReference type="PATRIC" id="fig|1619123.3.peg.322"/>
<proteinExistence type="predicted"/>
<sequence>MKKFIKQQDGLGLVEVIAALGISVVVITSLLSLTLFSLRTSLQSTLLMEGTKAANTQMELLRSYRDASAWPDFVLAVTGCTPIPTPTDPEAGCRVTMPVLGVAKNAQLTTMAGATEIKTRFFTTFEAGNSIVHVIVQSDWDIGGPNKKTYVYSDFTNWQQK</sequence>
<evidence type="ECO:0000313" key="3">
    <source>
        <dbReference type="Proteomes" id="UP000033947"/>
    </source>
</evidence>